<evidence type="ECO:0000256" key="3">
    <source>
        <dbReference type="ARBA" id="ARBA00023242"/>
    </source>
</evidence>
<keyword evidence="7" id="KW-1185">Reference proteome</keyword>
<name>A0A814M8R3_9BILA</name>
<organism evidence="6 7">
    <name type="scientific">Brachionus calyciflorus</name>
    <dbReference type="NCBI Taxonomy" id="104777"/>
    <lineage>
        <taxon>Eukaryota</taxon>
        <taxon>Metazoa</taxon>
        <taxon>Spiralia</taxon>
        <taxon>Gnathifera</taxon>
        <taxon>Rotifera</taxon>
        <taxon>Eurotatoria</taxon>
        <taxon>Monogononta</taxon>
        <taxon>Pseudotrocha</taxon>
        <taxon>Ploima</taxon>
        <taxon>Brachionidae</taxon>
        <taxon>Brachionus</taxon>
    </lineage>
</organism>
<keyword evidence="3" id="KW-0539">Nucleus</keyword>
<feature type="non-terminal residue" evidence="6">
    <location>
        <position position="1"/>
    </location>
</feature>
<evidence type="ECO:0000259" key="5">
    <source>
        <dbReference type="Pfam" id="PF08801"/>
    </source>
</evidence>
<dbReference type="AlphaFoldDB" id="A0A814M8R3"/>
<keyword evidence="2" id="KW-0813">Transport</keyword>
<dbReference type="PANTHER" id="PTHR10350">
    <property type="entry name" value="NUCLEAR PORE COMPLEX PROTEIN NUP155"/>
    <property type="match status" value="1"/>
</dbReference>
<evidence type="ECO:0000256" key="1">
    <source>
        <dbReference type="ARBA" id="ARBA00004123"/>
    </source>
</evidence>
<dbReference type="Proteomes" id="UP000663879">
    <property type="component" value="Unassembled WGS sequence"/>
</dbReference>
<evidence type="ECO:0000256" key="4">
    <source>
        <dbReference type="SAM" id="MobiDB-lite"/>
    </source>
</evidence>
<dbReference type="GO" id="GO:0044611">
    <property type="term" value="C:nuclear pore inner ring"/>
    <property type="evidence" value="ECO:0007669"/>
    <property type="project" value="TreeGrafter"/>
</dbReference>
<gene>
    <name evidence="6" type="ORF">OXX778_LOCUS19974</name>
</gene>
<dbReference type="SUPFAM" id="SSF50978">
    <property type="entry name" value="WD40 repeat-like"/>
    <property type="match status" value="1"/>
</dbReference>
<feature type="domain" description="Nucleoporin Nup133/Nup155-like N-terminal" evidence="5">
    <location>
        <begin position="100"/>
        <end position="341"/>
    </location>
</feature>
<sequence>MLGMQSSILLSPTSKSMSSSTMNPMLATSNPLLSSSIDEKSQKDIVEILNKCIENTRNLTEFSKVLQIDNINAPTISGHTDFYYPNLTFQVSHYQQELAEISKIKHIPIPPELLEQFSQMQVNCSMGLFTCISRAWLTIDNLIFFWNYEDGSDICFYDNLPEPILAVELFMPKEGTFDDGVEYGLCLATNSQVVLLSVDFIRFTKGNGAIVNEMRFSPQPVYSIPTDNLIINTLKASKMTGRIFMGAKDGSLYEFFYQNQTSWFSSQTKKINLSHSKFHYLVPSFFNFNDADSIVQIELDESRNILYTRSENSTIQVFYLGSNGLDTSKINYLTCNAIASKAANLI</sequence>
<dbReference type="OrthoDB" id="338970at2759"/>
<reference evidence="6" key="1">
    <citation type="submission" date="2021-02" db="EMBL/GenBank/DDBJ databases">
        <authorList>
            <person name="Nowell W R."/>
        </authorList>
    </citation>
    <scope>NUCLEOTIDE SEQUENCE</scope>
    <source>
        <strain evidence="6">Ploen Becks lab</strain>
    </source>
</reference>
<feature type="compositionally biased region" description="Low complexity" evidence="4">
    <location>
        <begin position="1"/>
        <end position="22"/>
    </location>
</feature>
<comment type="subcellular location">
    <subcellularLocation>
        <location evidence="1">Nucleus</location>
    </subcellularLocation>
</comment>
<dbReference type="GO" id="GO:0036228">
    <property type="term" value="P:protein localization to nuclear inner membrane"/>
    <property type="evidence" value="ECO:0007669"/>
    <property type="project" value="TreeGrafter"/>
</dbReference>
<dbReference type="EMBL" id="CAJNOC010006365">
    <property type="protein sequence ID" value="CAF1076214.1"/>
    <property type="molecule type" value="Genomic_DNA"/>
</dbReference>
<feature type="region of interest" description="Disordered" evidence="4">
    <location>
        <begin position="1"/>
        <end position="23"/>
    </location>
</feature>
<accession>A0A814M8R3</accession>
<proteinExistence type="predicted"/>
<dbReference type="InterPro" id="IPR014908">
    <property type="entry name" value="Nucleoporin_Nup133/Nup155_N"/>
</dbReference>
<evidence type="ECO:0000313" key="6">
    <source>
        <dbReference type="EMBL" id="CAF1076214.1"/>
    </source>
</evidence>
<dbReference type="InterPro" id="IPR004870">
    <property type="entry name" value="Nucleoporin_Nup155"/>
</dbReference>
<dbReference type="PANTHER" id="PTHR10350:SF6">
    <property type="entry name" value="NUCLEAR PORE COMPLEX PROTEIN NUP155"/>
    <property type="match status" value="1"/>
</dbReference>
<comment type="caution">
    <text evidence="6">The sequence shown here is derived from an EMBL/GenBank/DDBJ whole genome shotgun (WGS) entry which is preliminary data.</text>
</comment>
<evidence type="ECO:0000313" key="7">
    <source>
        <dbReference type="Proteomes" id="UP000663879"/>
    </source>
</evidence>
<dbReference type="GO" id="GO:0006606">
    <property type="term" value="P:protein import into nucleus"/>
    <property type="evidence" value="ECO:0007669"/>
    <property type="project" value="TreeGrafter"/>
</dbReference>
<protein>
    <recommendedName>
        <fullName evidence="5">Nucleoporin Nup133/Nup155-like N-terminal domain-containing protein</fullName>
    </recommendedName>
</protein>
<dbReference type="GO" id="GO:0017056">
    <property type="term" value="F:structural constituent of nuclear pore"/>
    <property type="evidence" value="ECO:0007669"/>
    <property type="project" value="InterPro"/>
</dbReference>
<evidence type="ECO:0000256" key="2">
    <source>
        <dbReference type="ARBA" id="ARBA00022448"/>
    </source>
</evidence>
<dbReference type="GO" id="GO:0000972">
    <property type="term" value="P:transcription-dependent tethering of RNA polymerase II gene DNA at nuclear periphery"/>
    <property type="evidence" value="ECO:0007669"/>
    <property type="project" value="TreeGrafter"/>
</dbReference>
<dbReference type="Pfam" id="PF08801">
    <property type="entry name" value="Nucleoporin_N"/>
    <property type="match status" value="1"/>
</dbReference>
<dbReference type="GO" id="GO:0006405">
    <property type="term" value="P:RNA export from nucleus"/>
    <property type="evidence" value="ECO:0007669"/>
    <property type="project" value="TreeGrafter"/>
</dbReference>
<dbReference type="InterPro" id="IPR036322">
    <property type="entry name" value="WD40_repeat_dom_sf"/>
</dbReference>